<sequence length="102" mass="11439">TFFPGVGSAYVEQLPFFVGGLGESSTLQCTLKQTSCKYMYWYRQQGGRELEGLFYSLEDGPGTNFTAKPMTALRSNKKWDLKWKSLSQSDSAVYYCACSTAQ</sequence>
<dbReference type="Gene3D" id="2.60.40.10">
    <property type="entry name" value="Immunoglobulins"/>
    <property type="match status" value="1"/>
</dbReference>
<dbReference type="InterPro" id="IPR013783">
    <property type="entry name" value="Ig-like_fold"/>
</dbReference>
<dbReference type="InterPro" id="IPR036179">
    <property type="entry name" value="Ig-like_dom_sf"/>
</dbReference>
<dbReference type="PANTHER" id="PTHR23268">
    <property type="entry name" value="T-CELL RECEPTOR BETA CHAIN"/>
    <property type="match status" value="1"/>
</dbReference>
<dbReference type="GO" id="GO:0005886">
    <property type="term" value="C:plasma membrane"/>
    <property type="evidence" value="ECO:0007669"/>
    <property type="project" value="TreeGrafter"/>
</dbReference>
<feature type="domain" description="Ig-like" evidence="3">
    <location>
        <begin position="22"/>
        <end position="102"/>
    </location>
</feature>
<feature type="non-terminal residue" evidence="4">
    <location>
        <position position="1"/>
    </location>
</feature>
<name>M7BLM5_CHEMY</name>
<evidence type="ECO:0000256" key="1">
    <source>
        <dbReference type="ARBA" id="ARBA00022729"/>
    </source>
</evidence>
<accession>M7BLM5</accession>
<evidence type="ECO:0000259" key="3">
    <source>
        <dbReference type="PROSITE" id="PS50835"/>
    </source>
</evidence>
<dbReference type="GO" id="GO:0007166">
    <property type="term" value="P:cell surface receptor signaling pathway"/>
    <property type="evidence" value="ECO:0007669"/>
    <property type="project" value="TreeGrafter"/>
</dbReference>
<dbReference type="InterPro" id="IPR050413">
    <property type="entry name" value="TCR_beta_variable"/>
</dbReference>
<dbReference type="Proteomes" id="UP000031443">
    <property type="component" value="Unassembled WGS sequence"/>
</dbReference>
<keyword evidence="2" id="KW-0391">Immunity</keyword>
<dbReference type="EMBL" id="KB520594">
    <property type="protein sequence ID" value="EMP38134.1"/>
    <property type="molecule type" value="Genomic_DNA"/>
</dbReference>
<protein>
    <recommendedName>
        <fullName evidence="3">Ig-like domain-containing protein</fullName>
    </recommendedName>
</protein>
<evidence type="ECO:0000313" key="5">
    <source>
        <dbReference type="Proteomes" id="UP000031443"/>
    </source>
</evidence>
<proteinExistence type="predicted"/>
<keyword evidence="5" id="KW-1185">Reference proteome</keyword>
<dbReference type="Pfam" id="PF07686">
    <property type="entry name" value="V-set"/>
    <property type="match status" value="1"/>
</dbReference>
<evidence type="ECO:0000256" key="2">
    <source>
        <dbReference type="ARBA" id="ARBA00022859"/>
    </source>
</evidence>
<dbReference type="InterPro" id="IPR007110">
    <property type="entry name" value="Ig-like_dom"/>
</dbReference>
<evidence type="ECO:0000313" key="4">
    <source>
        <dbReference type="EMBL" id="EMP38134.1"/>
    </source>
</evidence>
<dbReference type="AlphaFoldDB" id="M7BLM5"/>
<gene>
    <name evidence="4" type="ORF">UY3_04663</name>
</gene>
<dbReference type="SMART" id="SM00406">
    <property type="entry name" value="IGv"/>
    <property type="match status" value="1"/>
</dbReference>
<dbReference type="SUPFAM" id="SSF48726">
    <property type="entry name" value="Immunoglobulin"/>
    <property type="match status" value="1"/>
</dbReference>
<dbReference type="InterPro" id="IPR013106">
    <property type="entry name" value="Ig_V-set"/>
</dbReference>
<dbReference type="PROSITE" id="PS50835">
    <property type="entry name" value="IG_LIKE"/>
    <property type="match status" value="1"/>
</dbReference>
<keyword evidence="1" id="KW-0732">Signal</keyword>
<organism evidence="4 5">
    <name type="scientific">Chelonia mydas</name>
    <name type="common">Green sea-turtle</name>
    <name type="synonym">Chelonia agassizi</name>
    <dbReference type="NCBI Taxonomy" id="8469"/>
    <lineage>
        <taxon>Eukaryota</taxon>
        <taxon>Metazoa</taxon>
        <taxon>Chordata</taxon>
        <taxon>Craniata</taxon>
        <taxon>Vertebrata</taxon>
        <taxon>Euteleostomi</taxon>
        <taxon>Archelosauria</taxon>
        <taxon>Testudinata</taxon>
        <taxon>Testudines</taxon>
        <taxon>Cryptodira</taxon>
        <taxon>Durocryptodira</taxon>
        <taxon>Americhelydia</taxon>
        <taxon>Chelonioidea</taxon>
        <taxon>Cheloniidae</taxon>
        <taxon>Chelonia</taxon>
    </lineage>
</organism>
<reference evidence="5" key="1">
    <citation type="journal article" date="2013" name="Nat. Genet.">
        <title>The draft genomes of soft-shell turtle and green sea turtle yield insights into the development and evolution of the turtle-specific body plan.</title>
        <authorList>
            <person name="Wang Z."/>
            <person name="Pascual-Anaya J."/>
            <person name="Zadissa A."/>
            <person name="Li W."/>
            <person name="Niimura Y."/>
            <person name="Huang Z."/>
            <person name="Li C."/>
            <person name="White S."/>
            <person name="Xiong Z."/>
            <person name="Fang D."/>
            <person name="Wang B."/>
            <person name="Ming Y."/>
            <person name="Chen Y."/>
            <person name="Zheng Y."/>
            <person name="Kuraku S."/>
            <person name="Pignatelli M."/>
            <person name="Herrero J."/>
            <person name="Beal K."/>
            <person name="Nozawa M."/>
            <person name="Li Q."/>
            <person name="Wang J."/>
            <person name="Zhang H."/>
            <person name="Yu L."/>
            <person name="Shigenobu S."/>
            <person name="Wang J."/>
            <person name="Liu J."/>
            <person name="Flicek P."/>
            <person name="Searle S."/>
            <person name="Wang J."/>
            <person name="Kuratani S."/>
            <person name="Yin Y."/>
            <person name="Aken B."/>
            <person name="Zhang G."/>
            <person name="Irie N."/>
        </authorList>
    </citation>
    <scope>NUCLEOTIDE SEQUENCE [LARGE SCALE GENOMIC DNA]</scope>
</reference>
<dbReference type="GO" id="GO:0002376">
    <property type="term" value="P:immune system process"/>
    <property type="evidence" value="ECO:0007669"/>
    <property type="project" value="UniProtKB-KW"/>
</dbReference>